<name>A0AAJ6BK25_9BACT</name>
<evidence type="ECO:0000256" key="4">
    <source>
        <dbReference type="ARBA" id="ARBA00023237"/>
    </source>
</evidence>
<dbReference type="InterPro" id="IPR011662">
    <property type="entry name" value="Secretin/TonB_short_N"/>
</dbReference>
<dbReference type="Pfam" id="PF07715">
    <property type="entry name" value="Plug"/>
    <property type="match status" value="1"/>
</dbReference>
<dbReference type="InterPro" id="IPR037066">
    <property type="entry name" value="Plug_dom_sf"/>
</dbReference>
<sequence length="1202" mass="134323">MEPNNWYGSAGPALPVPAMRLLYCRKCRLFKKLLTVKVLAFFLTLACLQVSAGSRAQVSLSVKDSPLERVLEEIRRQGGVHIFYKRKDIENAGKVTLELKQVAVETALDKVLEGRSLAYSMEGKNVFIMRRAKAEGVSMDDPADDSLVSVRGTVVNEKGEAIAGATVAVKGTELITVTDASGIFSLSNIKARATIVISNVGYEARTYKLSGAGMLSIQLKIAAQDMKEVVISTGYQKVSRERFVGSYAQLDSASFHLRPGTSIVDRLDGMVTGMLFNRKSSQFPINIRGISTLGINGTSTDPLIILDNFPLPAGFTINRINPNDVESVTVLKDAAAASVWGARAANGVIVITTKKGRYNQRLKISLSSNITIEEEPDQYYVKRISPSAFIDVEQFLFEKGFYDWTLSNTSTWPVISPVVEILDRKKKGELTEEQASAQINGLRQDDIRESLKKDIYRHSVQQQQYLSVGGGNQSLSYQLSVGYNKRLNNIIGSKPDEQYTINNSVSFRPFSFLEVETGINFVQEKNRSYNYLLPSSVSPYAALSGQDGASLAVPYRYRQGYIDTAGAGKLLDWHYRPLDEIRNANVLLTNRTVRMNFGFNVTLAKWLKARLSYQYVTANASSRNLQNLESFDTRDIINLFTNPAQTNPNLRNPVPIGGVLMLSSSQRNDYNVRGSIQADKSWNEHELNVMLSGELSDSKGMGESLTVYGYNDEFATSRSNMDFFNFYPRIYAASPFSTQMIPNSNGYSEAPIIRFISVVGNFGYSLRDRYHIYGSARRDGANIFGVNTNNRWKPIWSAGAAWEISKESFFSLQWLSLLKVRASYGYTGNVNNTVSGKLTMTKSPRVAGFTSLPFSTVGLAANPDLRWEEVRIVNAGLDFQLLNNRISGSFEVYRKRSKDVIINGLLAPSTGLLSYPLNSASLKTAGFDLDLNTQNVLTGNFSWNSGLGISYAKTTVVDYITLTRFKAEEFVSYDLNATTGQILYGLSSYRWGGLDPETGDPQGILNGKITKDYMAIMSDSLGNQVFHGSSLPLYSMNLRNDFRWKGFTLSANIIGRFNYYFREPALNLDYRETWAANNYLEDYNRRWQKPGDETFTNVPSMLYPLPWDLFLRSAFYAGSSILVKRADNVRLQFINLSYQWNNKNSSRLPVQSAQFFCYVNNLNLILWRASRSYYDPEFNSTGLIGASGPSPKNWTVGVTIHF</sequence>
<dbReference type="SUPFAM" id="SSF49464">
    <property type="entry name" value="Carboxypeptidase regulatory domain-like"/>
    <property type="match status" value="1"/>
</dbReference>
<dbReference type="InterPro" id="IPR023997">
    <property type="entry name" value="TonB-dep_OMP_SusC/RagA_CS"/>
</dbReference>
<evidence type="ECO:0000256" key="3">
    <source>
        <dbReference type="ARBA" id="ARBA00023136"/>
    </source>
</evidence>
<dbReference type="GO" id="GO:0009279">
    <property type="term" value="C:cell outer membrane"/>
    <property type="evidence" value="ECO:0007669"/>
    <property type="project" value="UniProtKB-SubCell"/>
</dbReference>
<comment type="subcellular location">
    <subcellularLocation>
        <location evidence="1">Cell outer membrane</location>
    </subcellularLocation>
</comment>
<dbReference type="Gene3D" id="2.40.170.20">
    <property type="entry name" value="TonB-dependent receptor, beta-barrel domain"/>
    <property type="match status" value="1"/>
</dbReference>
<dbReference type="Gene3D" id="2.170.130.10">
    <property type="entry name" value="TonB-dependent receptor, plug domain"/>
    <property type="match status" value="1"/>
</dbReference>
<dbReference type="NCBIfam" id="TIGR04057">
    <property type="entry name" value="SusC_RagA_signa"/>
    <property type="match status" value="1"/>
</dbReference>
<dbReference type="InterPro" id="IPR008969">
    <property type="entry name" value="CarboxyPept-like_regulatory"/>
</dbReference>
<evidence type="ECO:0000313" key="7">
    <source>
        <dbReference type="Proteomes" id="UP001220610"/>
    </source>
</evidence>
<dbReference type="Gene3D" id="3.55.50.30">
    <property type="match status" value="1"/>
</dbReference>
<dbReference type="Gene3D" id="2.60.40.1120">
    <property type="entry name" value="Carboxypeptidase-like, regulatory domain"/>
    <property type="match status" value="1"/>
</dbReference>
<evidence type="ECO:0000313" key="6">
    <source>
        <dbReference type="EMBL" id="WEK38001.1"/>
    </source>
</evidence>
<accession>A0AAJ6BK25</accession>
<dbReference type="Proteomes" id="UP001220610">
    <property type="component" value="Chromosome"/>
</dbReference>
<keyword evidence="4" id="KW-0998">Cell outer membrane</keyword>
<keyword evidence="3" id="KW-0472">Membrane</keyword>
<reference evidence="6" key="1">
    <citation type="submission" date="2023-03" db="EMBL/GenBank/DDBJ databases">
        <title>Andean soil-derived lignocellulolytic bacterial consortium as a source of novel taxa and putative plastic-active enzymes.</title>
        <authorList>
            <person name="Diaz-Garcia L."/>
            <person name="Chuvochina M."/>
            <person name="Feuerriegel G."/>
            <person name="Bunk B."/>
            <person name="Sproer C."/>
            <person name="Streit W.R."/>
            <person name="Rodriguez L.M."/>
            <person name="Overmann J."/>
            <person name="Jimenez D.J."/>
        </authorList>
    </citation>
    <scope>NUCLEOTIDE SEQUENCE</scope>
    <source>
        <strain evidence="6">MAG 7</strain>
    </source>
</reference>
<dbReference type="NCBIfam" id="TIGR04056">
    <property type="entry name" value="OMP_RagA_SusC"/>
    <property type="match status" value="1"/>
</dbReference>
<dbReference type="Pfam" id="PF07660">
    <property type="entry name" value="STN"/>
    <property type="match status" value="1"/>
</dbReference>
<dbReference type="Pfam" id="PF13715">
    <property type="entry name" value="CarbopepD_reg_2"/>
    <property type="match status" value="1"/>
</dbReference>
<proteinExistence type="predicted"/>
<evidence type="ECO:0000256" key="2">
    <source>
        <dbReference type="ARBA" id="ARBA00022448"/>
    </source>
</evidence>
<evidence type="ECO:0000256" key="1">
    <source>
        <dbReference type="ARBA" id="ARBA00004442"/>
    </source>
</evidence>
<feature type="domain" description="Secretin/TonB short N-terminal" evidence="5">
    <location>
        <begin position="80"/>
        <end position="131"/>
    </location>
</feature>
<dbReference type="SMART" id="SM00965">
    <property type="entry name" value="STN"/>
    <property type="match status" value="1"/>
</dbReference>
<protein>
    <submittedName>
        <fullName evidence="6">SusC/RagA family TonB-linked outer membrane protein</fullName>
    </submittedName>
</protein>
<dbReference type="InterPro" id="IPR012910">
    <property type="entry name" value="Plug_dom"/>
</dbReference>
<dbReference type="EMBL" id="CP119311">
    <property type="protein sequence ID" value="WEK38001.1"/>
    <property type="molecule type" value="Genomic_DNA"/>
</dbReference>
<gene>
    <name evidence="6" type="ORF">P0Y53_10865</name>
</gene>
<organism evidence="6 7">
    <name type="scientific">Candidatus Pseudobacter hemicellulosilyticus</name>
    <dbReference type="NCBI Taxonomy" id="3121375"/>
    <lineage>
        <taxon>Bacteria</taxon>
        <taxon>Pseudomonadati</taxon>
        <taxon>Bacteroidota</taxon>
        <taxon>Chitinophagia</taxon>
        <taxon>Chitinophagales</taxon>
        <taxon>Chitinophagaceae</taxon>
        <taxon>Pseudobacter</taxon>
    </lineage>
</organism>
<dbReference type="InterPro" id="IPR023996">
    <property type="entry name" value="TonB-dep_OMP_SusC/RagA"/>
</dbReference>
<evidence type="ECO:0000259" key="5">
    <source>
        <dbReference type="SMART" id="SM00965"/>
    </source>
</evidence>
<keyword evidence="2" id="KW-0813">Transport</keyword>
<dbReference type="InterPro" id="IPR036942">
    <property type="entry name" value="Beta-barrel_TonB_sf"/>
</dbReference>
<dbReference type="SUPFAM" id="SSF56935">
    <property type="entry name" value="Porins"/>
    <property type="match status" value="1"/>
</dbReference>
<dbReference type="AlphaFoldDB" id="A0AAJ6BK25"/>